<dbReference type="PANTHER" id="PTHR33021:SF253">
    <property type="entry name" value="EARLY NODULIN-LIKE PROTEIN 9"/>
    <property type="match status" value="1"/>
</dbReference>
<feature type="domain" description="Phytocyanin" evidence="12">
    <location>
        <begin position="26"/>
        <end position="126"/>
    </location>
</feature>
<dbReference type="STRING" id="3775.A0A1Q3AY55"/>
<dbReference type="EMBL" id="BDDD01000163">
    <property type="protein sequence ID" value="GAV60657.1"/>
    <property type="molecule type" value="Genomic_DNA"/>
</dbReference>
<dbReference type="Proteomes" id="UP000187406">
    <property type="component" value="Unassembled WGS sequence"/>
</dbReference>
<dbReference type="PANTHER" id="PTHR33021">
    <property type="entry name" value="BLUE COPPER PROTEIN"/>
    <property type="match status" value="1"/>
</dbReference>
<evidence type="ECO:0000256" key="8">
    <source>
        <dbReference type="ARBA" id="ARBA00023288"/>
    </source>
</evidence>
<keyword evidence="3" id="KW-0336">GPI-anchor</keyword>
<evidence type="ECO:0000256" key="2">
    <source>
        <dbReference type="ARBA" id="ARBA00022475"/>
    </source>
</evidence>
<dbReference type="InParanoid" id="A0A1Q3AY55"/>
<dbReference type="Gene3D" id="2.60.40.420">
    <property type="entry name" value="Cupredoxins - blue copper proteins"/>
    <property type="match status" value="1"/>
</dbReference>
<feature type="chain" id="PRO_5012817709" evidence="11">
    <location>
        <begin position="26"/>
        <end position="195"/>
    </location>
</feature>
<feature type="signal peptide" evidence="11">
    <location>
        <begin position="1"/>
        <end position="25"/>
    </location>
</feature>
<keyword evidence="6" id="KW-1015">Disulfide bond</keyword>
<keyword evidence="5" id="KW-0472">Membrane</keyword>
<evidence type="ECO:0000256" key="1">
    <source>
        <dbReference type="ARBA" id="ARBA00004609"/>
    </source>
</evidence>
<dbReference type="InterPro" id="IPR003245">
    <property type="entry name" value="Phytocyanin_dom"/>
</dbReference>
<dbReference type="FunFam" id="2.60.40.420:FF:000010">
    <property type="entry name" value="Early nodulin-like protein 1"/>
    <property type="match status" value="1"/>
</dbReference>
<comment type="subcellular location">
    <subcellularLocation>
        <location evidence="1">Cell membrane</location>
        <topology evidence="1">Lipid-anchor</topology>
        <topology evidence="1">GPI-anchor</topology>
    </subcellularLocation>
</comment>
<accession>A0A1Q3AY55</accession>
<evidence type="ECO:0000256" key="3">
    <source>
        <dbReference type="ARBA" id="ARBA00022622"/>
    </source>
</evidence>
<dbReference type="InterPro" id="IPR008972">
    <property type="entry name" value="Cupredoxin"/>
</dbReference>
<dbReference type="AlphaFoldDB" id="A0A1Q3AY55"/>
<evidence type="ECO:0000256" key="11">
    <source>
        <dbReference type="SAM" id="SignalP"/>
    </source>
</evidence>
<evidence type="ECO:0000256" key="7">
    <source>
        <dbReference type="ARBA" id="ARBA00023180"/>
    </source>
</evidence>
<evidence type="ECO:0000313" key="13">
    <source>
        <dbReference type="EMBL" id="GAV60657.1"/>
    </source>
</evidence>
<sequence length="195" mass="20951">MANKVLHHVLGLFCYVLLIMQKGSAREFKVGGSKGWAIPDNSTSYNQWAESNRFQIGDSLLFVYPSGQDSVLHVNRDAYTNCTTQGEKYTDGHTVFTFNQSGPFYFISGNKENCLKNEKLVTVVLADRSSRTSNATTVSPPSPAPAGMQSPPAGPVDINPTPPPESPRKAGASTISMSFIGSMGAFVASSLILVL</sequence>
<keyword evidence="8" id="KW-0449">Lipoprotein</keyword>
<comment type="caution">
    <text evidence="13">The sequence shown here is derived from an EMBL/GenBank/DDBJ whole genome shotgun (WGS) entry which is preliminary data.</text>
</comment>
<organism evidence="13 14">
    <name type="scientific">Cephalotus follicularis</name>
    <name type="common">Albany pitcher plant</name>
    <dbReference type="NCBI Taxonomy" id="3775"/>
    <lineage>
        <taxon>Eukaryota</taxon>
        <taxon>Viridiplantae</taxon>
        <taxon>Streptophyta</taxon>
        <taxon>Embryophyta</taxon>
        <taxon>Tracheophyta</taxon>
        <taxon>Spermatophyta</taxon>
        <taxon>Magnoliopsida</taxon>
        <taxon>eudicotyledons</taxon>
        <taxon>Gunneridae</taxon>
        <taxon>Pentapetalae</taxon>
        <taxon>rosids</taxon>
        <taxon>fabids</taxon>
        <taxon>Oxalidales</taxon>
        <taxon>Cephalotaceae</taxon>
        <taxon>Cephalotus</taxon>
    </lineage>
</organism>
<dbReference type="OrthoDB" id="691587at2759"/>
<dbReference type="SUPFAM" id="SSF49503">
    <property type="entry name" value="Cupredoxins"/>
    <property type="match status" value="1"/>
</dbReference>
<dbReference type="InterPro" id="IPR041846">
    <property type="entry name" value="ENL_dom"/>
</dbReference>
<feature type="region of interest" description="Disordered" evidence="10">
    <location>
        <begin position="131"/>
        <end position="171"/>
    </location>
</feature>
<gene>
    <name evidence="13" type="ORF">CFOL_v3_04186</name>
</gene>
<evidence type="ECO:0000256" key="5">
    <source>
        <dbReference type="ARBA" id="ARBA00023136"/>
    </source>
</evidence>
<evidence type="ECO:0000256" key="4">
    <source>
        <dbReference type="ARBA" id="ARBA00022729"/>
    </source>
</evidence>
<dbReference type="Pfam" id="PF02298">
    <property type="entry name" value="Cu_bind_like"/>
    <property type="match status" value="1"/>
</dbReference>
<keyword evidence="7" id="KW-0325">Glycoprotein</keyword>
<dbReference type="CDD" id="cd11019">
    <property type="entry name" value="OsENODL1_like"/>
    <property type="match status" value="1"/>
</dbReference>
<comment type="similarity">
    <text evidence="9">Belongs to the early nodulin-like (ENODL) family.</text>
</comment>
<evidence type="ECO:0000256" key="10">
    <source>
        <dbReference type="SAM" id="MobiDB-lite"/>
    </source>
</evidence>
<keyword evidence="4 11" id="KW-0732">Signal</keyword>
<dbReference type="GO" id="GO:0009055">
    <property type="term" value="F:electron transfer activity"/>
    <property type="evidence" value="ECO:0007669"/>
    <property type="project" value="InterPro"/>
</dbReference>
<dbReference type="FunCoup" id="A0A1Q3AY55">
    <property type="interactions" value="127"/>
</dbReference>
<name>A0A1Q3AY55_CEPFO</name>
<keyword evidence="14" id="KW-1185">Reference proteome</keyword>
<reference evidence="14" key="1">
    <citation type="submission" date="2016-04" db="EMBL/GenBank/DDBJ databases">
        <title>Cephalotus genome sequencing.</title>
        <authorList>
            <person name="Fukushima K."/>
            <person name="Hasebe M."/>
            <person name="Fang X."/>
        </authorList>
    </citation>
    <scope>NUCLEOTIDE SEQUENCE [LARGE SCALE GENOMIC DNA]</scope>
    <source>
        <strain evidence="14">cv. St1</strain>
    </source>
</reference>
<dbReference type="GO" id="GO:0005886">
    <property type="term" value="C:plasma membrane"/>
    <property type="evidence" value="ECO:0007669"/>
    <property type="project" value="UniProtKB-SubCell"/>
</dbReference>
<evidence type="ECO:0000259" key="12">
    <source>
        <dbReference type="PROSITE" id="PS51485"/>
    </source>
</evidence>
<dbReference type="GO" id="GO:0098552">
    <property type="term" value="C:side of membrane"/>
    <property type="evidence" value="ECO:0007669"/>
    <property type="project" value="UniProtKB-KW"/>
</dbReference>
<evidence type="ECO:0000313" key="14">
    <source>
        <dbReference type="Proteomes" id="UP000187406"/>
    </source>
</evidence>
<evidence type="ECO:0000256" key="9">
    <source>
        <dbReference type="ARBA" id="ARBA00035011"/>
    </source>
</evidence>
<protein>
    <submittedName>
        <fullName evidence="13">Cu_bind_like domain-containing protein</fullName>
    </submittedName>
</protein>
<dbReference type="PROSITE" id="PS51485">
    <property type="entry name" value="PHYTOCYANIN"/>
    <property type="match status" value="1"/>
</dbReference>
<proteinExistence type="inferred from homology"/>
<dbReference type="InterPro" id="IPR039391">
    <property type="entry name" value="Phytocyanin-like"/>
</dbReference>
<evidence type="ECO:0000256" key="6">
    <source>
        <dbReference type="ARBA" id="ARBA00023157"/>
    </source>
</evidence>
<keyword evidence="2" id="KW-1003">Cell membrane</keyword>